<dbReference type="EMBL" id="AP021874">
    <property type="protein sequence ID" value="BBO71755.1"/>
    <property type="molecule type" value="Genomic_DNA"/>
</dbReference>
<dbReference type="OrthoDB" id="9770043at2"/>
<proteinExistence type="predicted"/>
<dbReference type="Proteomes" id="UP000427906">
    <property type="component" value="Chromosome"/>
</dbReference>
<keyword evidence="3" id="KW-1185">Reference proteome</keyword>
<dbReference type="AlphaFoldDB" id="A0A5K7YTM6"/>
<sequence>MRLIIHLLIIISIAVPATAGAFLIEGTKGTKIVAVQVAVFHEPWAMTFLPDSTLLVTEKRGVLWHVASDGSKTEVRGLWEVAYGGQGGLGDVVLHPDFERNSWVYLSYAERGDDNATIGAVVVRAKLDLKSSPLKLTSVEKLWVQKPKVTGKGHYSHRIAFGPDGKMFITSGDRQKLKPAQNFDGHLGKVLRLNDDGTLPDDNPWQNRGELAKQFWTMGHRNMLGIDFDADRRLWVHEMGPRHGDELNLIIAGKNYGWPIVSNGDHYSGIPIPDHDTRPDFEPPRTFWVPSIAPSGLVIYDGDLFADWKGNAIIGGLVSRALIRVDLKGDIAKESERFKWGKRIREVEQGPEGALYVLEDKTGGRLLKLTPRR</sequence>
<evidence type="ECO:0000259" key="1">
    <source>
        <dbReference type="Pfam" id="PF07995"/>
    </source>
</evidence>
<evidence type="ECO:0000313" key="2">
    <source>
        <dbReference type="EMBL" id="BBO71755.1"/>
    </source>
</evidence>
<name>A0A5K7YTM6_9BACT</name>
<dbReference type="RefSeq" id="WP_155319547.1">
    <property type="nucleotide sequence ID" value="NZ_AP021874.1"/>
</dbReference>
<gene>
    <name evidence="2" type="primary">yliI</name>
    <name evidence="2" type="ORF">DSCA_56850</name>
</gene>
<dbReference type="PANTHER" id="PTHR19328:SF75">
    <property type="entry name" value="ALDOSE SUGAR DEHYDROGENASE YLII"/>
    <property type="match status" value="1"/>
</dbReference>
<dbReference type="Pfam" id="PF07995">
    <property type="entry name" value="GSDH"/>
    <property type="match status" value="1"/>
</dbReference>
<dbReference type="InterPro" id="IPR011042">
    <property type="entry name" value="6-blade_b-propeller_TolB-like"/>
</dbReference>
<dbReference type="PANTHER" id="PTHR19328">
    <property type="entry name" value="HEDGEHOG-INTERACTING PROTEIN"/>
    <property type="match status" value="1"/>
</dbReference>
<feature type="domain" description="Glucose/Sorbosone dehydrogenase" evidence="1">
    <location>
        <begin position="41"/>
        <end position="368"/>
    </location>
</feature>
<evidence type="ECO:0000313" key="3">
    <source>
        <dbReference type="Proteomes" id="UP000427906"/>
    </source>
</evidence>
<reference evidence="2 3" key="1">
    <citation type="submission" date="2019-11" db="EMBL/GenBank/DDBJ databases">
        <title>Comparative genomics of hydrocarbon-degrading Desulfosarcina strains.</title>
        <authorList>
            <person name="Watanabe M."/>
            <person name="Kojima H."/>
            <person name="Fukui M."/>
        </authorList>
    </citation>
    <scope>NUCLEOTIDE SEQUENCE [LARGE SCALE GENOMIC DNA]</scope>
    <source>
        <strain evidence="2 3">PL12</strain>
    </source>
</reference>
<dbReference type="KEGG" id="dalk:DSCA_56850"/>
<protein>
    <submittedName>
        <fullName evidence="2">Dehydrogenase</fullName>
    </submittedName>
</protein>
<dbReference type="InterPro" id="IPR012938">
    <property type="entry name" value="Glc/Sorbosone_DH"/>
</dbReference>
<organism evidence="2 3">
    <name type="scientific">Desulfosarcina alkanivorans</name>
    <dbReference type="NCBI Taxonomy" id="571177"/>
    <lineage>
        <taxon>Bacteria</taxon>
        <taxon>Pseudomonadati</taxon>
        <taxon>Thermodesulfobacteriota</taxon>
        <taxon>Desulfobacteria</taxon>
        <taxon>Desulfobacterales</taxon>
        <taxon>Desulfosarcinaceae</taxon>
        <taxon>Desulfosarcina</taxon>
    </lineage>
</organism>
<dbReference type="InterPro" id="IPR011041">
    <property type="entry name" value="Quinoprot_gluc/sorb_DH_b-prop"/>
</dbReference>
<accession>A0A5K7YTM6</accession>
<dbReference type="Gene3D" id="2.120.10.30">
    <property type="entry name" value="TolB, C-terminal domain"/>
    <property type="match status" value="1"/>
</dbReference>
<dbReference type="SUPFAM" id="SSF50952">
    <property type="entry name" value="Soluble quinoprotein glucose dehydrogenase"/>
    <property type="match status" value="1"/>
</dbReference>